<dbReference type="SFLD" id="SFLDG01067">
    <property type="entry name" value="SPASM/twitch_domain_containing"/>
    <property type="match status" value="1"/>
</dbReference>
<dbReference type="InterPro" id="IPR007197">
    <property type="entry name" value="rSAM"/>
</dbReference>
<dbReference type="PANTHER" id="PTHR43273">
    <property type="entry name" value="ANAEROBIC SULFATASE-MATURATING ENZYME HOMOLOG ASLB-RELATED"/>
    <property type="match status" value="1"/>
</dbReference>
<protein>
    <submittedName>
        <fullName evidence="6">FxsB family cyclophane-forming radical SAM/SPASM peptide maturase</fullName>
    </submittedName>
</protein>
<evidence type="ECO:0000256" key="2">
    <source>
        <dbReference type="ARBA" id="ARBA00022723"/>
    </source>
</evidence>
<dbReference type="SFLD" id="SFLDG01072">
    <property type="entry name" value="dehydrogenase_like"/>
    <property type="match status" value="1"/>
</dbReference>
<dbReference type="InterPro" id="IPR026337">
    <property type="entry name" value="AKG_HExxH"/>
</dbReference>
<dbReference type="InterPro" id="IPR013785">
    <property type="entry name" value="Aldolase_TIM"/>
</dbReference>
<dbReference type="SFLD" id="SFLDS00029">
    <property type="entry name" value="Radical_SAM"/>
    <property type="match status" value="1"/>
</dbReference>
<dbReference type="InterPro" id="IPR058240">
    <property type="entry name" value="rSAM_sf"/>
</dbReference>
<dbReference type="Gene3D" id="3.20.20.70">
    <property type="entry name" value="Aldolase class I"/>
    <property type="match status" value="1"/>
</dbReference>
<accession>A0ABZ0M2N3</accession>
<organism evidence="6 7">
    <name type="scientific">Streptomyces solicathayae</name>
    <dbReference type="NCBI Taxonomy" id="3081768"/>
    <lineage>
        <taxon>Bacteria</taxon>
        <taxon>Bacillati</taxon>
        <taxon>Actinomycetota</taxon>
        <taxon>Actinomycetes</taxon>
        <taxon>Kitasatosporales</taxon>
        <taxon>Streptomycetaceae</taxon>
        <taxon>Streptomyces</taxon>
    </lineage>
</organism>
<gene>
    <name evidence="6" type="ORF">R2D22_33475</name>
</gene>
<dbReference type="NCBIfam" id="TIGR04267">
    <property type="entry name" value="mod_HExxH"/>
    <property type="match status" value="1"/>
</dbReference>
<evidence type="ECO:0000313" key="6">
    <source>
        <dbReference type="EMBL" id="WOX26033.1"/>
    </source>
</evidence>
<keyword evidence="7" id="KW-1185">Reference proteome</keyword>
<dbReference type="SFLD" id="SFLDG01386">
    <property type="entry name" value="main_SPASM_domain-containing"/>
    <property type="match status" value="1"/>
</dbReference>
<dbReference type="RefSeq" id="WP_318108894.1">
    <property type="nucleotide sequence ID" value="NZ_CP137573.1"/>
</dbReference>
<evidence type="ECO:0000256" key="1">
    <source>
        <dbReference type="ARBA" id="ARBA00022691"/>
    </source>
</evidence>
<name>A0ABZ0M2N3_9ACTN</name>
<keyword evidence="1" id="KW-0949">S-adenosyl-L-methionine</keyword>
<dbReference type="Proteomes" id="UP001301731">
    <property type="component" value="Chromosome"/>
</dbReference>
<reference evidence="6 7" key="1">
    <citation type="submission" date="2023-10" db="EMBL/GenBank/DDBJ databases">
        <title>The genome sequence of Streptomyces sp. HUAS YS2.</title>
        <authorList>
            <person name="Mo P."/>
        </authorList>
    </citation>
    <scope>NUCLEOTIDE SEQUENCE [LARGE SCALE GENOMIC DNA]</scope>
    <source>
        <strain evidence="6 7">HUAS YS2</strain>
    </source>
</reference>
<dbReference type="EMBL" id="CP137573">
    <property type="protein sequence ID" value="WOX26033.1"/>
    <property type="molecule type" value="Genomic_DNA"/>
</dbReference>
<keyword evidence="4" id="KW-0411">Iron-sulfur</keyword>
<dbReference type="CDD" id="cd01335">
    <property type="entry name" value="Radical_SAM"/>
    <property type="match status" value="1"/>
</dbReference>
<dbReference type="Pfam" id="PF04055">
    <property type="entry name" value="Radical_SAM"/>
    <property type="match status" value="1"/>
</dbReference>
<evidence type="ECO:0000259" key="5">
    <source>
        <dbReference type="PROSITE" id="PS51918"/>
    </source>
</evidence>
<dbReference type="PROSITE" id="PS51918">
    <property type="entry name" value="RADICAL_SAM"/>
    <property type="match status" value="1"/>
</dbReference>
<keyword evidence="2" id="KW-0479">Metal-binding</keyword>
<evidence type="ECO:0000313" key="7">
    <source>
        <dbReference type="Proteomes" id="UP001301731"/>
    </source>
</evidence>
<dbReference type="PANTHER" id="PTHR43273:SF8">
    <property type="entry name" value="RADICAL SAM DOMAIN PROTEIN"/>
    <property type="match status" value="1"/>
</dbReference>
<dbReference type="SUPFAM" id="SSF102114">
    <property type="entry name" value="Radical SAM enzymes"/>
    <property type="match status" value="1"/>
</dbReference>
<dbReference type="NCBIfam" id="TIGR04269">
    <property type="entry name" value="SAM_SPASM_FxsB"/>
    <property type="match status" value="1"/>
</dbReference>
<keyword evidence="3" id="KW-0408">Iron</keyword>
<proteinExistence type="predicted"/>
<sequence>MGHPSLTLTQFVVKVHSRCDLACDHCYVYEHADTSWRGRPRTPSRAILARTAQRIAEHARTHGLSTVHVVLHGGEPLLAGPAGIRAAAEELHRALDGVTVLDLKIHTNGVLLSERFCDLFDELGITVGVSLDGDKQANDRHRRYADGRSSHAKVLKAVELLNRPRYRHLFAGLLCTVDVENDPVAVYDALVALDPPRIDFLLPHATWDAPPPHPGASPTPYADWLDTIYARWDAAGRPVGIRMFESLQRTLRGESSLIESLGLTPADLVVVETDGTFEQADSLKTAYDGAPVTGMDVFHHTLDEVLDHPGMAARRQTVDDLSAACRACPVVTSCGGGLYAHRYRTGDTPEDTGFDNPSVFCPDLKALVHAVEDRETERIRRDDAWPSATAEDLAAFDDLAAGHGSADTLDELAHAQQLAMADLLAALRQRTDLGVETDPPARAAWELLDALDTEAPDALDTVLAHPWTRSWGTALLLGGGAGSIVTAGLAELAAAASLLARRPDPVTVPLRSTPRGGLLRLPGLGVVHLTCTTGTAEVTAHDEEFTVRAGGRELRIGWGEGIDSPSPLWHPVRLVELPGWTVALEDTDPLRTAWGSTVADRLAPSAAKDWAEDLAAAWDVIDSRVPAFAPALAAGLRSITPLERRDGHPASLSSRDAVGAVGIALPESPEALALLLVSEFQRVKFRALQDSCTLAAPVAVHLLGPIEDAYAQLAEAAFGPMADRAPSAPSGFTTPAGLSALGERFVRGMRGKAAHS</sequence>
<dbReference type="InterPro" id="IPR023867">
    <property type="entry name" value="Sulphatase_maturase_rSAM"/>
</dbReference>
<evidence type="ECO:0000256" key="3">
    <source>
        <dbReference type="ARBA" id="ARBA00023004"/>
    </source>
</evidence>
<evidence type="ECO:0000256" key="4">
    <source>
        <dbReference type="ARBA" id="ARBA00023014"/>
    </source>
</evidence>
<feature type="domain" description="Radical SAM core" evidence="5">
    <location>
        <begin position="5"/>
        <end position="242"/>
    </location>
</feature>
<dbReference type="InterPro" id="IPR026335">
    <property type="entry name" value="rSAM_SPASM_FxsB"/>
</dbReference>